<gene>
    <name evidence="1" type="ORF">BDV27DRAFT_141413</name>
</gene>
<dbReference type="RefSeq" id="XP_031932292.1">
    <property type="nucleotide sequence ID" value="XM_032069814.1"/>
</dbReference>
<evidence type="ECO:0000313" key="2">
    <source>
        <dbReference type="Proteomes" id="UP000326268"/>
    </source>
</evidence>
<sequence length="411" mass="47061">MGCRGLWNLHIHCHHPDDKRTLRTGWVLSPCPSPIQSNLDYVYTIDHDADVFIISLWGEPDGILVPTAIRVDLTRFHEEDFSLSINHPLPRSEYLVGDSISVVNKFERFFTAFVFLWRFYIDDPLTWRYTSPVFKLLCIALLRLAAWDFELCPNLDFGNVELPISFSSASSWSYPMTDIYWFHRYLVVLHEDIRPVNMRNEALMKCNNVHMILISPCHVAFMELSHDTILASKNLPLLTSLSAKQCSPGFRALSRILTETWNHNLSPEILHNIVHSLDPRDTVSFSQASFIAEQCYYATIPQMKNTVLQSFKSSIPCCGKRSNLEEQGICCSHLQNRPLDNQTCTTLNPGHPIKVGCSERLFRLRLSKPSQLRPGLRFMGNLWAGPPNLIDYTILFNGAFSGLAYGLEIRR</sequence>
<dbReference type="OrthoDB" id="1928087at2759"/>
<accession>A0A5N7AH62</accession>
<dbReference type="GeneID" id="43654260"/>
<protein>
    <submittedName>
        <fullName evidence="1">Uncharacterized protein</fullName>
    </submittedName>
</protein>
<proteinExistence type="predicted"/>
<dbReference type="Proteomes" id="UP000326268">
    <property type="component" value="Unassembled WGS sequence"/>
</dbReference>
<dbReference type="AlphaFoldDB" id="A0A5N7AH62"/>
<name>A0A5N7AH62_9EURO</name>
<organism evidence="1 2">
    <name type="scientific">Aspergillus caelatus</name>
    <dbReference type="NCBI Taxonomy" id="61420"/>
    <lineage>
        <taxon>Eukaryota</taxon>
        <taxon>Fungi</taxon>
        <taxon>Dikarya</taxon>
        <taxon>Ascomycota</taxon>
        <taxon>Pezizomycotina</taxon>
        <taxon>Eurotiomycetes</taxon>
        <taxon>Eurotiomycetidae</taxon>
        <taxon>Eurotiales</taxon>
        <taxon>Aspergillaceae</taxon>
        <taxon>Aspergillus</taxon>
        <taxon>Aspergillus subgen. Circumdati</taxon>
    </lineage>
</organism>
<dbReference type="EMBL" id="ML737576">
    <property type="protein sequence ID" value="KAE8369211.1"/>
    <property type="molecule type" value="Genomic_DNA"/>
</dbReference>
<reference evidence="1 2" key="1">
    <citation type="submission" date="2019-04" db="EMBL/GenBank/DDBJ databases">
        <title>Friends and foes A comparative genomics studyof 23 Aspergillus species from section Flavi.</title>
        <authorList>
            <consortium name="DOE Joint Genome Institute"/>
            <person name="Kjaerbolling I."/>
            <person name="Vesth T."/>
            <person name="Frisvad J.C."/>
            <person name="Nybo J.L."/>
            <person name="Theobald S."/>
            <person name="Kildgaard S."/>
            <person name="Isbrandt T."/>
            <person name="Kuo A."/>
            <person name="Sato A."/>
            <person name="Lyhne E.K."/>
            <person name="Kogle M.E."/>
            <person name="Wiebenga A."/>
            <person name="Kun R.S."/>
            <person name="Lubbers R.J."/>
            <person name="Makela M.R."/>
            <person name="Barry K."/>
            <person name="Chovatia M."/>
            <person name="Clum A."/>
            <person name="Daum C."/>
            <person name="Haridas S."/>
            <person name="He G."/>
            <person name="LaButti K."/>
            <person name="Lipzen A."/>
            <person name="Mondo S."/>
            <person name="Riley R."/>
            <person name="Salamov A."/>
            <person name="Simmons B.A."/>
            <person name="Magnuson J.K."/>
            <person name="Henrissat B."/>
            <person name="Mortensen U.H."/>
            <person name="Larsen T.O."/>
            <person name="Devries R.P."/>
            <person name="Grigoriev I.V."/>
            <person name="Machida M."/>
            <person name="Baker S.E."/>
            <person name="Andersen M.R."/>
        </authorList>
    </citation>
    <scope>NUCLEOTIDE SEQUENCE [LARGE SCALE GENOMIC DNA]</scope>
    <source>
        <strain evidence="1 2">CBS 763.97</strain>
    </source>
</reference>
<evidence type="ECO:0000313" key="1">
    <source>
        <dbReference type="EMBL" id="KAE8369211.1"/>
    </source>
</evidence>
<keyword evidence="2" id="KW-1185">Reference proteome</keyword>